<accession>A0ABX1GRC2</accession>
<keyword evidence="2" id="KW-1185">Reference proteome</keyword>
<dbReference type="PROSITE" id="PS51257">
    <property type="entry name" value="PROKAR_LIPOPROTEIN"/>
    <property type="match status" value="1"/>
</dbReference>
<comment type="caution">
    <text evidence="1">The sequence shown here is derived from an EMBL/GenBank/DDBJ whole genome shotgun (WGS) entry which is preliminary data.</text>
</comment>
<proteinExistence type="predicted"/>
<dbReference type="RefSeq" id="WP_168552668.1">
    <property type="nucleotide sequence ID" value="NZ_JAAWWL010000002.1"/>
</dbReference>
<gene>
    <name evidence="1" type="ORF">HCU67_10975</name>
</gene>
<dbReference type="Proteomes" id="UP000718451">
    <property type="component" value="Unassembled WGS sequence"/>
</dbReference>
<evidence type="ECO:0000313" key="1">
    <source>
        <dbReference type="EMBL" id="NKI32469.1"/>
    </source>
</evidence>
<organism evidence="1 2">
    <name type="scientific">Croceivirga thetidis</name>
    <dbReference type="NCBI Taxonomy" id="2721623"/>
    <lineage>
        <taxon>Bacteria</taxon>
        <taxon>Pseudomonadati</taxon>
        <taxon>Bacteroidota</taxon>
        <taxon>Flavobacteriia</taxon>
        <taxon>Flavobacteriales</taxon>
        <taxon>Flavobacteriaceae</taxon>
        <taxon>Croceivirga</taxon>
    </lineage>
</organism>
<name>A0ABX1GRC2_9FLAO</name>
<evidence type="ECO:0000313" key="2">
    <source>
        <dbReference type="Proteomes" id="UP000718451"/>
    </source>
</evidence>
<protein>
    <submittedName>
        <fullName evidence="1">DUF4249 domain-containing protein</fullName>
    </submittedName>
</protein>
<reference evidence="1 2" key="1">
    <citation type="submission" date="2020-04" db="EMBL/GenBank/DDBJ databases">
        <authorList>
            <person name="Yoon J."/>
        </authorList>
    </citation>
    <scope>NUCLEOTIDE SEQUENCE [LARGE SCALE GENOMIC DNA]</scope>
    <source>
        <strain evidence="1 2">DJ-13</strain>
    </source>
</reference>
<dbReference type="Pfam" id="PF14054">
    <property type="entry name" value="DUF4249"/>
    <property type="match status" value="1"/>
</dbReference>
<sequence>MKKNVSFYIWGFSIFAFIMVSCLEEFRPETTNTEDFLVVEAIITDEFKQHEVLLSRAIGLSLVPSREIGANVTVIDSDGRQFEFSETNDGVYTSNVEFAAEQGKSYTLEVLTNDGREYSSSATPMPEAYEVENFKAERLDNDFGEDGVGIFLDILTEGIEPAYFRFEFEETYKIIAPNWQPVRFRIVQDQPCQEIPFTVDLVPWEDERRTCFGSSKSTALIQGSTADLVSGVVEDFSLHFLSSDNYFIANRYSIEVTQFSQTQDAYSFYQRLGEFSSFDNIFSQVQPGFLEGNIQSISNEEEMVLGYFEVASVSKKRLFFNYSDLFPGELPPPYPTNCGEEALRMPGLTAEFPPRCEDGECRSSCNSPLIDLIKLGAVTYAFGDNGAFFTWPATCGDCTKLGSNVVPEFWEE</sequence>
<dbReference type="InterPro" id="IPR025345">
    <property type="entry name" value="DUF4249"/>
</dbReference>
<dbReference type="EMBL" id="JAAWWL010000002">
    <property type="protein sequence ID" value="NKI32469.1"/>
    <property type="molecule type" value="Genomic_DNA"/>
</dbReference>